<dbReference type="RefSeq" id="WP_163179919.1">
    <property type="nucleotide sequence ID" value="NZ_JAAIWM010000003.1"/>
</dbReference>
<organism evidence="2 3">
    <name type="scientific">Bacillus mesophilus</name>
    <dbReference type="NCBI Taxonomy" id="1808955"/>
    <lineage>
        <taxon>Bacteria</taxon>
        <taxon>Bacillati</taxon>
        <taxon>Bacillota</taxon>
        <taxon>Bacilli</taxon>
        <taxon>Bacillales</taxon>
        <taxon>Bacillaceae</taxon>
        <taxon>Bacillus</taxon>
    </lineage>
</organism>
<dbReference type="InterPro" id="IPR012454">
    <property type="entry name" value="DUF1659"/>
</dbReference>
<keyword evidence="3" id="KW-1185">Reference proteome</keyword>
<proteinExistence type="predicted"/>
<reference evidence="2 3" key="1">
    <citation type="submission" date="2020-02" db="EMBL/GenBank/DDBJ databases">
        <title>Bacillus aquiflavi sp. nov., isolated from yellow water of strong flavor Chinese baijiu in Yibin region of China.</title>
        <authorList>
            <person name="Xie J."/>
        </authorList>
    </citation>
    <scope>NUCLEOTIDE SEQUENCE [LARGE SCALE GENOMIC DNA]</scope>
    <source>
        <strain evidence="2 3">SA4</strain>
    </source>
</reference>
<gene>
    <name evidence="2" type="ORF">G4D63_11570</name>
</gene>
<sequence length="72" mass="7809">MATAFISDSTLRLVFETGVDVEGNPTYKSKNFSNIKTSATTDGLYAVAQSIVSLQQYPVNAIERNDKHLLGA</sequence>
<dbReference type="AlphaFoldDB" id="A0A6M0Q7N6"/>
<name>A0A6M0Q7N6_9BACI</name>
<dbReference type="Proteomes" id="UP000481043">
    <property type="component" value="Unassembled WGS sequence"/>
</dbReference>
<protein>
    <submittedName>
        <fullName evidence="2">DUF1659 domain-containing protein</fullName>
    </submittedName>
</protein>
<dbReference type="Pfam" id="PF07872">
    <property type="entry name" value="DUF1659"/>
    <property type="match status" value="1"/>
</dbReference>
<comment type="caution">
    <text evidence="2">The sequence shown here is derived from an EMBL/GenBank/DDBJ whole genome shotgun (WGS) entry which is preliminary data.</text>
</comment>
<evidence type="ECO:0000313" key="2">
    <source>
        <dbReference type="EMBL" id="NEY72365.1"/>
    </source>
</evidence>
<feature type="domain" description="DUF1659" evidence="1">
    <location>
        <begin position="3"/>
        <end position="70"/>
    </location>
</feature>
<accession>A0A6M0Q7N6</accession>
<evidence type="ECO:0000313" key="3">
    <source>
        <dbReference type="Proteomes" id="UP000481043"/>
    </source>
</evidence>
<dbReference type="EMBL" id="JAAIWM010000003">
    <property type="protein sequence ID" value="NEY72365.1"/>
    <property type="molecule type" value="Genomic_DNA"/>
</dbReference>
<evidence type="ECO:0000259" key="1">
    <source>
        <dbReference type="Pfam" id="PF07872"/>
    </source>
</evidence>